<protein>
    <submittedName>
        <fullName evidence="2">Uncharacterized protein</fullName>
    </submittedName>
</protein>
<feature type="transmembrane region" description="Helical" evidence="1">
    <location>
        <begin position="63"/>
        <end position="85"/>
    </location>
</feature>
<dbReference type="Proteomes" id="UP000092600">
    <property type="component" value="Unassembled WGS sequence"/>
</dbReference>
<proteinExistence type="predicted"/>
<keyword evidence="1" id="KW-0472">Membrane</keyword>
<name>A0A199W4C3_ANACO</name>
<reference evidence="2 3" key="1">
    <citation type="journal article" date="2016" name="DNA Res.">
        <title>The draft genome of MD-2 pineapple using hybrid error correction of long reads.</title>
        <authorList>
            <person name="Redwan R.M."/>
            <person name="Saidin A."/>
            <person name="Kumar S.V."/>
        </authorList>
    </citation>
    <scope>NUCLEOTIDE SEQUENCE [LARGE SCALE GENOMIC DNA]</scope>
    <source>
        <strain evidence="3">cv. MD2</strain>
        <tissue evidence="2">Leaf</tissue>
    </source>
</reference>
<keyword evidence="1" id="KW-0812">Transmembrane</keyword>
<dbReference type="EMBL" id="LSRQ01000255">
    <property type="protein sequence ID" value="OAY84164.1"/>
    <property type="molecule type" value="Genomic_DNA"/>
</dbReference>
<comment type="caution">
    <text evidence="2">The sequence shown here is derived from an EMBL/GenBank/DDBJ whole genome shotgun (WGS) entry which is preliminary data.</text>
</comment>
<evidence type="ECO:0000313" key="3">
    <source>
        <dbReference type="Proteomes" id="UP000092600"/>
    </source>
</evidence>
<evidence type="ECO:0000256" key="1">
    <source>
        <dbReference type="SAM" id="Phobius"/>
    </source>
</evidence>
<dbReference type="PANTHER" id="PTHR33333">
    <property type="entry name" value="ERYTHROCYTE MEMBRANE PROTEIN 1-LIKE"/>
    <property type="match status" value="1"/>
</dbReference>
<organism evidence="2 3">
    <name type="scientific">Ananas comosus</name>
    <name type="common">Pineapple</name>
    <name type="synonym">Ananas ananas</name>
    <dbReference type="NCBI Taxonomy" id="4615"/>
    <lineage>
        <taxon>Eukaryota</taxon>
        <taxon>Viridiplantae</taxon>
        <taxon>Streptophyta</taxon>
        <taxon>Embryophyta</taxon>
        <taxon>Tracheophyta</taxon>
        <taxon>Spermatophyta</taxon>
        <taxon>Magnoliopsida</taxon>
        <taxon>Liliopsida</taxon>
        <taxon>Poales</taxon>
        <taxon>Bromeliaceae</taxon>
        <taxon>Bromelioideae</taxon>
        <taxon>Ananas</taxon>
    </lineage>
</organism>
<keyword evidence="1" id="KW-1133">Transmembrane helix</keyword>
<evidence type="ECO:0000313" key="2">
    <source>
        <dbReference type="EMBL" id="OAY84164.1"/>
    </source>
</evidence>
<dbReference type="PANTHER" id="PTHR33333:SF46">
    <property type="entry name" value="LOW QUALITY PROTEIN: GLYCINE-RICH PROTEIN DOT1"/>
    <property type="match status" value="1"/>
</dbReference>
<sequence>MRKFLVLESTLDDMKGDALDLVKEKLAELLHFFQHIWTYLVSKADEVFPPDTRADTFARWTHIGLVYILPVALVLLCLCCCRHCLCSCLCIPYRCLRSCLCIPYRCLRSLCCCCRRMMRAPGRRGALIPRDVFESDPRGYFINLRAGREHVF</sequence>
<accession>A0A199W4C3</accession>
<dbReference type="AlphaFoldDB" id="A0A199W4C3"/>
<dbReference type="InterPro" id="IPR039926">
    <property type="entry name" value="Egg_app_1"/>
</dbReference>
<gene>
    <name evidence="2" type="ORF">ACMD2_09801</name>
</gene>